<keyword evidence="3" id="KW-0479">Metal-binding</keyword>
<evidence type="ECO:0000259" key="5">
    <source>
        <dbReference type="Pfam" id="PF01951"/>
    </source>
</evidence>
<keyword evidence="4" id="KW-0106">Calcium</keyword>
<keyword evidence="2" id="KW-0819">tRNA processing</keyword>
<dbReference type="GO" id="GO:0046872">
    <property type="term" value="F:metal ion binding"/>
    <property type="evidence" value="ECO:0007669"/>
    <property type="project" value="UniProtKB-KW"/>
</dbReference>
<gene>
    <name evidence="6" type="ORF">RF11_10929</name>
</gene>
<evidence type="ECO:0000256" key="3">
    <source>
        <dbReference type="ARBA" id="ARBA00022723"/>
    </source>
</evidence>
<evidence type="ECO:0000256" key="2">
    <source>
        <dbReference type="ARBA" id="ARBA00022694"/>
    </source>
</evidence>
<name>A0A0C2M9F4_THEKT</name>
<dbReference type="InterPro" id="IPR036820">
    <property type="entry name" value="Archease_dom_sf"/>
</dbReference>
<protein>
    <submittedName>
        <fullName evidence="6">Protein archease-like protein</fullName>
    </submittedName>
</protein>
<keyword evidence="7" id="KW-1185">Reference proteome</keyword>
<dbReference type="PANTHER" id="PTHR12682:SF11">
    <property type="entry name" value="PROTEIN ARCHEASE"/>
    <property type="match status" value="1"/>
</dbReference>
<comment type="similarity">
    <text evidence="1">Belongs to the archease family.</text>
</comment>
<feature type="domain" description="Archease" evidence="5">
    <location>
        <begin position="17"/>
        <end position="153"/>
    </location>
</feature>
<dbReference type="PANTHER" id="PTHR12682">
    <property type="entry name" value="ARCHEASE"/>
    <property type="match status" value="1"/>
</dbReference>
<dbReference type="EMBL" id="JWZT01004653">
    <property type="protein sequence ID" value="KII63605.1"/>
    <property type="molecule type" value="Genomic_DNA"/>
</dbReference>
<evidence type="ECO:0000313" key="6">
    <source>
        <dbReference type="EMBL" id="KII63605.1"/>
    </source>
</evidence>
<dbReference type="SUPFAM" id="SSF69819">
    <property type="entry name" value="MTH1598-like"/>
    <property type="match status" value="1"/>
</dbReference>
<dbReference type="OMA" id="AITYHKM"/>
<dbReference type="Pfam" id="PF01951">
    <property type="entry name" value="Archease"/>
    <property type="match status" value="1"/>
</dbReference>
<dbReference type="GO" id="GO:0072669">
    <property type="term" value="C:tRNA-splicing ligase complex"/>
    <property type="evidence" value="ECO:0007669"/>
    <property type="project" value="TreeGrafter"/>
</dbReference>
<dbReference type="Proteomes" id="UP000031668">
    <property type="component" value="Unassembled WGS sequence"/>
</dbReference>
<reference evidence="6 7" key="1">
    <citation type="journal article" date="2014" name="Genome Biol. Evol.">
        <title>The genome of the myxosporean Thelohanellus kitauei shows adaptations to nutrient acquisition within its fish host.</title>
        <authorList>
            <person name="Yang Y."/>
            <person name="Xiong J."/>
            <person name="Zhou Z."/>
            <person name="Huo F."/>
            <person name="Miao W."/>
            <person name="Ran C."/>
            <person name="Liu Y."/>
            <person name="Zhang J."/>
            <person name="Feng J."/>
            <person name="Wang M."/>
            <person name="Wang M."/>
            <person name="Wang L."/>
            <person name="Yao B."/>
        </authorList>
    </citation>
    <scope>NUCLEOTIDE SEQUENCE [LARGE SCALE GENOMIC DNA]</scope>
    <source>
        <strain evidence="6">Wuqing</strain>
    </source>
</reference>
<comment type="caution">
    <text evidence="6">The sequence shown here is derived from an EMBL/GenBank/DDBJ whole genome shotgun (WGS) entry which is preliminary data.</text>
</comment>
<dbReference type="GO" id="GO:0006388">
    <property type="term" value="P:tRNA splicing, via endonucleolytic cleavage and ligation"/>
    <property type="evidence" value="ECO:0007669"/>
    <property type="project" value="TreeGrafter"/>
</dbReference>
<dbReference type="InterPro" id="IPR023572">
    <property type="entry name" value="Archease_dom"/>
</dbReference>
<evidence type="ECO:0000256" key="1">
    <source>
        <dbReference type="ARBA" id="ARBA00007963"/>
    </source>
</evidence>
<sequence>MDESGADYTNQVEDKGYDYLDHTADVIIDGWGKTLCEAFEMAGVAICGYMTDLSNVSTEKEHSIQAEGHDLESLLFNFMNEILELYSIEEYFLTKKIEMTLDETNFKITAKCYGENFLHGKHVQGTEIKAITYSNMQISNIDSYWHVYVVVDI</sequence>
<dbReference type="OrthoDB" id="2190767at2759"/>
<dbReference type="AlphaFoldDB" id="A0A0C2M9F4"/>
<accession>A0A0C2M9F4</accession>
<proteinExistence type="inferred from homology"/>
<dbReference type="Gene3D" id="3.55.10.10">
    <property type="entry name" value="Archease domain"/>
    <property type="match status" value="1"/>
</dbReference>
<evidence type="ECO:0000313" key="7">
    <source>
        <dbReference type="Proteomes" id="UP000031668"/>
    </source>
</evidence>
<organism evidence="6 7">
    <name type="scientific">Thelohanellus kitauei</name>
    <name type="common">Myxosporean</name>
    <dbReference type="NCBI Taxonomy" id="669202"/>
    <lineage>
        <taxon>Eukaryota</taxon>
        <taxon>Metazoa</taxon>
        <taxon>Cnidaria</taxon>
        <taxon>Myxozoa</taxon>
        <taxon>Myxosporea</taxon>
        <taxon>Bivalvulida</taxon>
        <taxon>Platysporina</taxon>
        <taxon>Myxobolidae</taxon>
        <taxon>Thelohanellus</taxon>
    </lineage>
</organism>
<evidence type="ECO:0000256" key="4">
    <source>
        <dbReference type="ARBA" id="ARBA00022837"/>
    </source>
</evidence>
<dbReference type="FunFam" id="3.55.10.10:FF:000001">
    <property type="entry name" value="protein archease isoform X1"/>
    <property type="match status" value="1"/>
</dbReference>
<dbReference type="InterPro" id="IPR002804">
    <property type="entry name" value="Archease"/>
</dbReference>